<dbReference type="GO" id="GO:0016020">
    <property type="term" value="C:membrane"/>
    <property type="evidence" value="ECO:0007669"/>
    <property type="project" value="UniProtKB-SubCell"/>
</dbReference>
<keyword evidence="4 5" id="KW-0472">Membrane</keyword>
<keyword evidence="7" id="KW-1185">Reference proteome</keyword>
<dbReference type="Proteomes" id="UP000031521">
    <property type="component" value="Chromosome"/>
</dbReference>
<dbReference type="Gene3D" id="1.20.1550.10">
    <property type="entry name" value="DsbB-like"/>
    <property type="match status" value="1"/>
</dbReference>
<evidence type="ECO:0000256" key="2">
    <source>
        <dbReference type="ARBA" id="ARBA00022692"/>
    </source>
</evidence>
<dbReference type="GO" id="GO:0015035">
    <property type="term" value="F:protein-disulfide reductase activity"/>
    <property type="evidence" value="ECO:0007669"/>
    <property type="project" value="InterPro"/>
</dbReference>
<reference evidence="6 7" key="1">
    <citation type="journal article" date="2014" name="Int. J. Syst. Evol. Microbiol.">
        <title>Celeribacter indicus sp. nov., a polycyclic aromatic hydrocarbon-degrading bacterium from deep-sea sediment and reclassification of Huaishuia halophila as Celeribacter halophilus comb. nov.</title>
        <authorList>
            <person name="Lai Q."/>
            <person name="Cao J."/>
            <person name="Yuan J."/>
            <person name="Li F."/>
            <person name="Shao Z."/>
        </authorList>
    </citation>
    <scope>NUCLEOTIDE SEQUENCE [LARGE SCALE GENOMIC DNA]</scope>
    <source>
        <strain evidence="6">P73</strain>
    </source>
</reference>
<dbReference type="RefSeq" id="WP_043869905.1">
    <property type="nucleotide sequence ID" value="NZ_CP004393.1"/>
</dbReference>
<dbReference type="Pfam" id="PF02600">
    <property type="entry name" value="DsbB"/>
    <property type="match status" value="1"/>
</dbReference>
<keyword evidence="3 5" id="KW-1133">Transmembrane helix</keyword>
<dbReference type="AlphaFoldDB" id="A0A0B5E1M4"/>
<name>A0A0B5E1M4_9RHOB</name>
<protein>
    <recommendedName>
        <fullName evidence="8">Disulfide bond formation protein B</fullName>
    </recommendedName>
</protein>
<keyword evidence="2 5" id="KW-0812">Transmembrane</keyword>
<dbReference type="EMBL" id="CP004393">
    <property type="protein sequence ID" value="AJE47305.1"/>
    <property type="molecule type" value="Genomic_DNA"/>
</dbReference>
<dbReference type="InterPro" id="IPR024199">
    <property type="entry name" value="Uncharacterised_DsbB"/>
</dbReference>
<sequence>MTESSDFAPKQPALAATLGSFALLAGAFVFQAFGYAPCPMCLWQRWPHAIAIVIGLLFLTTRLRALAALGALSMLVSAGLGLFHAGVEQRWWSGPSSCTGSGDTLSGLSGTELLPGAGGPSHLVLCDEIVWDTWGLGITMAGWNFLFSLLFLALWLVALRKARA</sequence>
<dbReference type="GO" id="GO:0006457">
    <property type="term" value="P:protein folding"/>
    <property type="evidence" value="ECO:0007669"/>
    <property type="project" value="InterPro"/>
</dbReference>
<dbReference type="SUPFAM" id="SSF158442">
    <property type="entry name" value="DsbB-like"/>
    <property type="match status" value="1"/>
</dbReference>
<dbReference type="STRING" id="1208324.P73_2590"/>
<evidence type="ECO:0000256" key="4">
    <source>
        <dbReference type="ARBA" id="ARBA00023136"/>
    </source>
</evidence>
<dbReference type="InterPro" id="IPR023380">
    <property type="entry name" value="DsbB-like_sf"/>
</dbReference>
<feature type="transmembrane region" description="Helical" evidence="5">
    <location>
        <begin position="141"/>
        <end position="159"/>
    </location>
</feature>
<evidence type="ECO:0000256" key="1">
    <source>
        <dbReference type="ARBA" id="ARBA00004141"/>
    </source>
</evidence>
<evidence type="ECO:0008006" key="8">
    <source>
        <dbReference type="Google" id="ProtNLM"/>
    </source>
</evidence>
<feature type="transmembrane region" description="Helical" evidence="5">
    <location>
        <begin position="12"/>
        <end position="36"/>
    </location>
</feature>
<evidence type="ECO:0000256" key="3">
    <source>
        <dbReference type="ARBA" id="ARBA00022989"/>
    </source>
</evidence>
<accession>A0A0B5E1M4</accession>
<proteinExistence type="predicted"/>
<feature type="transmembrane region" description="Helical" evidence="5">
    <location>
        <begin position="42"/>
        <end position="59"/>
    </location>
</feature>
<evidence type="ECO:0000313" key="6">
    <source>
        <dbReference type="EMBL" id="AJE47305.1"/>
    </source>
</evidence>
<dbReference type="KEGG" id="cid:P73_2590"/>
<gene>
    <name evidence="6" type="ORF">P73_2590</name>
</gene>
<dbReference type="PIRSF" id="PIRSF033913">
    <property type="entry name" value="S-S_format_DsbB"/>
    <property type="match status" value="1"/>
</dbReference>
<evidence type="ECO:0000313" key="7">
    <source>
        <dbReference type="Proteomes" id="UP000031521"/>
    </source>
</evidence>
<evidence type="ECO:0000256" key="5">
    <source>
        <dbReference type="SAM" id="Phobius"/>
    </source>
</evidence>
<comment type="subcellular location">
    <subcellularLocation>
        <location evidence="1">Membrane</location>
        <topology evidence="1">Multi-pass membrane protein</topology>
    </subcellularLocation>
</comment>
<dbReference type="InterPro" id="IPR003752">
    <property type="entry name" value="DiS_bond_form_DsbB/BdbC"/>
</dbReference>
<dbReference type="OrthoDB" id="9808637at2"/>
<dbReference type="HOGENOM" id="CLU_098660_0_0_5"/>
<feature type="transmembrane region" description="Helical" evidence="5">
    <location>
        <begin position="66"/>
        <end position="87"/>
    </location>
</feature>
<organism evidence="6 7">
    <name type="scientific">Celeribacter indicus</name>
    <dbReference type="NCBI Taxonomy" id="1208324"/>
    <lineage>
        <taxon>Bacteria</taxon>
        <taxon>Pseudomonadati</taxon>
        <taxon>Pseudomonadota</taxon>
        <taxon>Alphaproteobacteria</taxon>
        <taxon>Rhodobacterales</taxon>
        <taxon>Roseobacteraceae</taxon>
        <taxon>Celeribacter</taxon>
    </lineage>
</organism>